<dbReference type="Proteomes" id="UP000036356">
    <property type="component" value="Unassembled WGS sequence"/>
</dbReference>
<name>A0A0J1FWW9_9FIRM</name>
<accession>A0A0J1FWW9</accession>
<evidence type="ECO:0000313" key="4">
    <source>
        <dbReference type="EMBL" id="KLU67895.1"/>
    </source>
</evidence>
<feature type="region of interest" description="Disordered" evidence="1">
    <location>
        <begin position="166"/>
        <end position="196"/>
    </location>
</feature>
<gene>
    <name evidence="4" type="ORF">DEAC_c03020</name>
</gene>
<comment type="caution">
    <text evidence="4">The sequence shown here is derived from an EMBL/GenBank/DDBJ whole genome shotgun (WGS) entry which is preliminary data.</text>
</comment>
<dbReference type="PANTHER" id="PTHR30029:SF2">
    <property type="entry name" value="STAGE V SPORULATION PROTEIN R"/>
    <property type="match status" value="1"/>
</dbReference>
<evidence type="ECO:0000256" key="1">
    <source>
        <dbReference type="SAM" id="MobiDB-lite"/>
    </source>
</evidence>
<reference evidence="4 5" key="1">
    <citation type="submission" date="2015-06" db="EMBL/GenBank/DDBJ databases">
        <title>Draft genome of the moderately acidophilic sulfate reducer Candidatus Desulfosporosinus acididurans strain M1.</title>
        <authorList>
            <person name="Poehlein A."/>
            <person name="Petzsch P."/>
            <person name="Johnson B.D."/>
            <person name="Schloemann M."/>
            <person name="Daniel R."/>
            <person name="Muehling M."/>
        </authorList>
    </citation>
    <scope>NUCLEOTIDE SEQUENCE [LARGE SCALE GENOMIC DNA]</scope>
    <source>
        <strain evidence="4 5">M1</strain>
    </source>
</reference>
<dbReference type="RefSeq" id="WP_047808232.1">
    <property type="nucleotide sequence ID" value="NZ_LDZY01000001.1"/>
</dbReference>
<keyword evidence="5" id="KW-1185">Reference proteome</keyword>
<dbReference type="Pfam" id="PF04293">
    <property type="entry name" value="SpoVR"/>
    <property type="match status" value="1"/>
</dbReference>
<dbReference type="InterPro" id="IPR057008">
    <property type="entry name" value="SpoVR-like_C"/>
</dbReference>
<feature type="domain" description="SpoVR-like C-terminal" evidence="3">
    <location>
        <begin position="423"/>
        <end position="474"/>
    </location>
</feature>
<evidence type="ECO:0000259" key="3">
    <source>
        <dbReference type="Pfam" id="PF24755"/>
    </source>
</evidence>
<sequence length="499" mass="57481">MDTEMVRLTTIAQNIAQVARGMGLDFYPVNFEIVPAEALYTFGAYGMPVRFAHWSFGKAFYRMKTQYDLNLSRIYELVINTNPAYAFLLEGNHLTQNKLVIGHVYAHVDFFKNNHYFSHTPKDMVERMAAHAEKIRDYECLYGREKVESTLDAVLAIQEHVDFRSHIGPDYKTDKTPKHPLKNKKTGGENSCQGSNCQGQGCSTKRTCGSCGNCQQSKIPTREPNKAAGRKSRNSTPYEDLWEDLSDKEHGTQAKQDYEDLLYYLIEFSPGLEEWQRDIVSIVREESLYFFPQIETKIINEGWATFWHAKIMRELELTENEALEFSLMHSQVVQPSRMGLNPYYLGVKLWESLAKKKSLEELFELRETENDLSFIRNHLSKELVEELNLFNFRKVGAHWQVTEIDWEKVRDNLVQQLVNGGNPRIVVQEGDYEGKGGLYLKHCHEGVDLDIVYLEKTLSLVQSLWGKSAALETVVDGKPHIFEFSDGLVSRRQKVNSFS</sequence>
<evidence type="ECO:0000313" key="5">
    <source>
        <dbReference type="Proteomes" id="UP000036356"/>
    </source>
</evidence>
<feature type="region of interest" description="Disordered" evidence="1">
    <location>
        <begin position="217"/>
        <end position="240"/>
    </location>
</feature>
<organism evidence="4 5">
    <name type="scientific">Desulfosporosinus acididurans</name>
    <dbReference type="NCBI Taxonomy" id="476652"/>
    <lineage>
        <taxon>Bacteria</taxon>
        <taxon>Bacillati</taxon>
        <taxon>Bacillota</taxon>
        <taxon>Clostridia</taxon>
        <taxon>Eubacteriales</taxon>
        <taxon>Desulfitobacteriaceae</taxon>
        <taxon>Desulfosporosinus</taxon>
    </lineage>
</organism>
<dbReference type="AlphaFoldDB" id="A0A0J1FWW9"/>
<protein>
    <submittedName>
        <fullName evidence="4">SpoVR family protein</fullName>
    </submittedName>
</protein>
<dbReference type="PANTHER" id="PTHR30029">
    <property type="entry name" value="STAGE V SPORULATION PROTEIN R"/>
    <property type="match status" value="1"/>
</dbReference>
<dbReference type="PATRIC" id="fig|476652.3.peg.300"/>
<feature type="compositionally biased region" description="Basic and acidic residues" evidence="1">
    <location>
        <begin position="166"/>
        <end position="177"/>
    </location>
</feature>
<dbReference type="InterPro" id="IPR056174">
    <property type="entry name" value="SpoVR_N"/>
</dbReference>
<dbReference type="EMBL" id="LDZY01000001">
    <property type="protein sequence ID" value="KLU67895.1"/>
    <property type="molecule type" value="Genomic_DNA"/>
</dbReference>
<dbReference type="STRING" id="476652.DEAC_c03020"/>
<dbReference type="Pfam" id="PF24755">
    <property type="entry name" value="SpoVR_C"/>
    <property type="match status" value="1"/>
</dbReference>
<dbReference type="InterPro" id="IPR007390">
    <property type="entry name" value="Spore_V_R"/>
</dbReference>
<feature type="domain" description="SpoVR protein-like N-terminal" evidence="2">
    <location>
        <begin position="3"/>
        <end position="420"/>
    </location>
</feature>
<evidence type="ECO:0000259" key="2">
    <source>
        <dbReference type="Pfam" id="PF04293"/>
    </source>
</evidence>
<proteinExistence type="predicted"/>